<sequence length="67" mass="7729">DRQLRMIQALSFVMVDTDRKVDDGNAFLFEQIGDPAVIPHLCDLIRTDPAGFFTERHENMGSNFRIF</sequence>
<gene>
    <name evidence="1" type="ORF">C0Q90_16360</name>
</gene>
<comment type="caution">
    <text evidence="1">The sequence shown here is derived from an EMBL/GenBank/DDBJ whole genome shotgun (WGS) entry which is preliminary data.</text>
</comment>
<proteinExistence type="predicted"/>
<reference evidence="1 2" key="1">
    <citation type="journal article" date="2018" name="Genome Announc.">
        <title>Draft Genome Sequence of Lactobacillus paracasei DUP 13076, Which Exhibits Potent Antipathogenic Effects against Salmonella enterica Serovars Enteritidis, Typhimurium, and Heidelberg.</title>
        <authorList>
            <person name="Muyyarikkandy M.S."/>
            <person name="Alqahtani F.H."/>
            <person name="Mandoiu I."/>
            <person name="Amalaradjou M.A."/>
        </authorList>
    </citation>
    <scope>NUCLEOTIDE SEQUENCE [LARGE SCALE GENOMIC DNA]</scope>
    <source>
        <strain evidence="1 2">DUP 13076</strain>
    </source>
</reference>
<dbReference type="Proteomes" id="UP000234512">
    <property type="component" value="Unassembled WGS sequence"/>
</dbReference>
<evidence type="ECO:0000313" key="2">
    <source>
        <dbReference type="Proteomes" id="UP000234512"/>
    </source>
</evidence>
<name>A0AB36X784_LACPA</name>
<accession>A0AB36X784</accession>
<protein>
    <submittedName>
        <fullName evidence="1">Uncharacterized protein</fullName>
    </submittedName>
</protein>
<evidence type="ECO:0000313" key="1">
    <source>
        <dbReference type="EMBL" id="PLC44818.1"/>
    </source>
</evidence>
<dbReference type="EMBL" id="PKQJ01000110">
    <property type="protein sequence ID" value="PLC44818.1"/>
    <property type="molecule type" value="Genomic_DNA"/>
</dbReference>
<feature type="non-terminal residue" evidence="1">
    <location>
        <position position="1"/>
    </location>
</feature>
<dbReference type="AlphaFoldDB" id="A0AB36X784"/>
<organism evidence="1 2">
    <name type="scientific">Lacticaseibacillus paracasei</name>
    <name type="common">Lactobacillus paracasei</name>
    <dbReference type="NCBI Taxonomy" id="1597"/>
    <lineage>
        <taxon>Bacteria</taxon>
        <taxon>Bacillati</taxon>
        <taxon>Bacillota</taxon>
        <taxon>Bacilli</taxon>
        <taxon>Lactobacillales</taxon>
        <taxon>Lactobacillaceae</taxon>
        <taxon>Lacticaseibacillus</taxon>
    </lineage>
</organism>